<dbReference type="Proteomes" id="UP000823775">
    <property type="component" value="Unassembled WGS sequence"/>
</dbReference>
<evidence type="ECO:0000313" key="1">
    <source>
        <dbReference type="EMBL" id="MCD9561018.1"/>
    </source>
</evidence>
<name>A0ABS8US44_DATST</name>
<feature type="non-terminal residue" evidence="1">
    <location>
        <position position="1"/>
    </location>
</feature>
<sequence>MKNESISNVQNGLGKRVIKSPDESLGDFLVRKIRKLEFRLVETRGRDESSCGLTSR</sequence>
<gene>
    <name evidence="1" type="ORF">HAX54_019952</name>
</gene>
<evidence type="ECO:0000313" key="2">
    <source>
        <dbReference type="Proteomes" id="UP000823775"/>
    </source>
</evidence>
<proteinExistence type="predicted"/>
<keyword evidence="2" id="KW-1185">Reference proteome</keyword>
<accession>A0ABS8US44</accession>
<organism evidence="1 2">
    <name type="scientific">Datura stramonium</name>
    <name type="common">Jimsonweed</name>
    <name type="synonym">Common thornapple</name>
    <dbReference type="NCBI Taxonomy" id="4076"/>
    <lineage>
        <taxon>Eukaryota</taxon>
        <taxon>Viridiplantae</taxon>
        <taxon>Streptophyta</taxon>
        <taxon>Embryophyta</taxon>
        <taxon>Tracheophyta</taxon>
        <taxon>Spermatophyta</taxon>
        <taxon>Magnoliopsida</taxon>
        <taxon>eudicotyledons</taxon>
        <taxon>Gunneridae</taxon>
        <taxon>Pentapetalae</taxon>
        <taxon>asterids</taxon>
        <taxon>lamiids</taxon>
        <taxon>Solanales</taxon>
        <taxon>Solanaceae</taxon>
        <taxon>Solanoideae</taxon>
        <taxon>Datureae</taxon>
        <taxon>Datura</taxon>
    </lineage>
</organism>
<comment type="caution">
    <text evidence="1">The sequence shown here is derived from an EMBL/GenBank/DDBJ whole genome shotgun (WGS) entry which is preliminary data.</text>
</comment>
<protein>
    <submittedName>
        <fullName evidence="1">Uncharacterized protein</fullName>
    </submittedName>
</protein>
<dbReference type="EMBL" id="JACEIK010002414">
    <property type="protein sequence ID" value="MCD9561018.1"/>
    <property type="molecule type" value="Genomic_DNA"/>
</dbReference>
<reference evidence="1 2" key="1">
    <citation type="journal article" date="2021" name="BMC Genomics">
        <title>Datura genome reveals duplications of psychoactive alkaloid biosynthetic genes and high mutation rate following tissue culture.</title>
        <authorList>
            <person name="Rajewski A."/>
            <person name="Carter-House D."/>
            <person name="Stajich J."/>
            <person name="Litt A."/>
        </authorList>
    </citation>
    <scope>NUCLEOTIDE SEQUENCE [LARGE SCALE GENOMIC DNA]</scope>
    <source>
        <strain evidence="1">AR-01</strain>
    </source>
</reference>